<reference evidence="3 4" key="1">
    <citation type="journal article" date="2012" name="Appl. Environ. Microbiol.">
        <title>Short-read sequencing for genomic analysis of the brown rot fungus Fibroporia radiculosa.</title>
        <authorList>
            <person name="Tang J.D."/>
            <person name="Perkins A.D."/>
            <person name="Sonstegard T.S."/>
            <person name="Schroeder S.G."/>
            <person name="Burgess S.C."/>
            <person name="Diehl S.V."/>
        </authorList>
    </citation>
    <scope>NUCLEOTIDE SEQUENCE [LARGE SCALE GENOMIC DNA]</scope>
    <source>
        <strain evidence="3 4">TFFH 294</strain>
    </source>
</reference>
<proteinExistence type="inferred from homology"/>
<dbReference type="InterPro" id="IPR000873">
    <property type="entry name" value="AMP-dep_synth/lig_dom"/>
</dbReference>
<dbReference type="InParanoid" id="J4H0V0"/>
<dbReference type="Pfam" id="PF23562">
    <property type="entry name" value="AMP-binding_C_3"/>
    <property type="match status" value="1"/>
</dbReference>
<evidence type="ECO:0000259" key="2">
    <source>
        <dbReference type="Pfam" id="PF00501"/>
    </source>
</evidence>
<sequence length="557" mass="61315">MPVLGRLLGNHSDRYSHSMALTTHLTVLERSASQFSTAPAFKVPDSAGATVGIRRWKTITYEQFHRDVEHSARYWLSKLESNNIRPGSVVGLWLGGLTYLDTLHIFGIARAGYIPQLFSLRLPNPEVIYELMGKVGAAALIYDISFESSMSDCPALALTAVDIFAEIVPNTLLPAPFQPASGEEIAMIFHTSGSTSGSPKLVRCNYKWLDAVIAKTGHISKPQQANRLDVISWMGSMCHIGQTLTLIGALQHGTCVIAPTTIGFSSDEMVDMIDKCGLNCLTQFAPFLAIHLRNARENPVILQKLKSLEEVMYAGVALSAEDEAWARQNGILLRNLFGNTECGAMLRSIGGRGRDAAFLQPIEGTRYAFVPITSSSDSESTYQDINSSLLELVILSESGDCPDPSLRQADGHFHTGDLFVEVAPGSYVSRGRDDDWIKSENCLRCDTKAIEDNVRATCNQLIAECVVVGNGRPSPTLFVESNGDVDAEKLKKDIIRRTRRFHSRRYLHERITSPKFIVVVPPKSLPRTATKGNIRRRAVEEAFKTELDAVYGDASPR</sequence>
<evidence type="ECO:0000256" key="1">
    <source>
        <dbReference type="ARBA" id="ARBA00006432"/>
    </source>
</evidence>
<protein>
    <recommendedName>
        <fullName evidence="2">AMP-dependent synthetase/ligase domain-containing protein</fullName>
    </recommendedName>
</protein>
<dbReference type="SUPFAM" id="SSF56801">
    <property type="entry name" value="Acetyl-CoA synthetase-like"/>
    <property type="match status" value="1"/>
</dbReference>
<accession>J4H0V0</accession>
<dbReference type="InterPro" id="IPR042099">
    <property type="entry name" value="ANL_N_sf"/>
</dbReference>
<feature type="domain" description="AMP-dependent synthetase/ligase" evidence="2">
    <location>
        <begin position="30"/>
        <end position="348"/>
    </location>
</feature>
<dbReference type="STRING" id="599839.J4H0V0"/>
<comment type="similarity">
    <text evidence="1">Belongs to the ATP-dependent AMP-binding enzyme family.</text>
</comment>
<dbReference type="EMBL" id="HE796909">
    <property type="protein sequence ID" value="CCL98984.1"/>
    <property type="molecule type" value="Genomic_DNA"/>
</dbReference>
<evidence type="ECO:0000313" key="4">
    <source>
        <dbReference type="Proteomes" id="UP000006352"/>
    </source>
</evidence>
<dbReference type="Proteomes" id="UP000006352">
    <property type="component" value="Unassembled WGS sequence"/>
</dbReference>
<dbReference type="AlphaFoldDB" id="J4H0V0"/>
<dbReference type="Gene3D" id="3.40.50.12780">
    <property type="entry name" value="N-terminal domain of ligase-like"/>
    <property type="match status" value="1"/>
</dbReference>
<dbReference type="Pfam" id="PF00501">
    <property type="entry name" value="AMP-binding"/>
    <property type="match status" value="1"/>
</dbReference>
<dbReference type="RefSeq" id="XP_012178267.1">
    <property type="nucleotide sequence ID" value="XM_012322877.1"/>
</dbReference>
<dbReference type="Gene3D" id="3.30.300.30">
    <property type="match status" value="1"/>
</dbReference>
<gene>
    <name evidence="3" type="ORF">FIBRA_00992</name>
</gene>
<name>J4H0V0_9APHY</name>
<dbReference type="HOGENOM" id="CLU_037349_1_0_1"/>
<dbReference type="GO" id="GO:0006631">
    <property type="term" value="P:fatty acid metabolic process"/>
    <property type="evidence" value="ECO:0007669"/>
    <property type="project" value="TreeGrafter"/>
</dbReference>
<dbReference type="InterPro" id="IPR045851">
    <property type="entry name" value="AMP-bd_C_sf"/>
</dbReference>
<keyword evidence="4" id="KW-1185">Reference proteome</keyword>
<dbReference type="GeneID" id="24093895"/>
<dbReference type="PANTHER" id="PTHR43201">
    <property type="entry name" value="ACYL-COA SYNTHETASE"/>
    <property type="match status" value="1"/>
</dbReference>
<dbReference type="OrthoDB" id="429813at2759"/>
<dbReference type="GO" id="GO:0031956">
    <property type="term" value="F:medium-chain fatty acid-CoA ligase activity"/>
    <property type="evidence" value="ECO:0007669"/>
    <property type="project" value="TreeGrafter"/>
</dbReference>
<evidence type="ECO:0000313" key="3">
    <source>
        <dbReference type="EMBL" id="CCL98984.1"/>
    </source>
</evidence>
<organism evidence="3 4">
    <name type="scientific">Fibroporia radiculosa</name>
    <dbReference type="NCBI Taxonomy" id="599839"/>
    <lineage>
        <taxon>Eukaryota</taxon>
        <taxon>Fungi</taxon>
        <taxon>Dikarya</taxon>
        <taxon>Basidiomycota</taxon>
        <taxon>Agaricomycotina</taxon>
        <taxon>Agaricomycetes</taxon>
        <taxon>Polyporales</taxon>
        <taxon>Fibroporiaceae</taxon>
        <taxon>Fibroporia</taxon>
    </lineage>
</organism>
<dbReference type="PANTHER" id="PTHR43201:SF8">
    <property type="entry name" value="ACYL-COA SYNTHETASE FAMILY MEMBER 3"/>
    <property type="match status" value="1"/>
</dbReference>